<dbReference type="EMBL" id="CP046566">
    <property type="protein sequence ID" value="QGW28759.1"/>
    <property type="molecule type" value="Genomic_DNA"/>
</dbReference>
<dbReference type="KEGG" id="fls:GLV81_12195"/>
<dbReference type="Proteomes" id="UP000426027">
    <property type="component" value="Chromosome"/>
</dbReference>
<dbReference type="Pfam" id="PF14305">
    <property type="entry name" value="ATPgrasp_TupA"/>
    <property type="match status" value="1"/>
</dbReference>
<dbReference type="InterPro" id="IPR029465">
    <property type="entry name" value="ATPgrasp_TupA"/>
</dbReference>
<evidence type="ECO:0008006" key="3">
    <source>
        <dbReference type="Google" id="ProtNLM"/>
    </source>
</evidence>
<organism evidence="1 2">
    <name type="scientific">Phnomibacter ginsenosidimutans</name>
    <dbReference type="NCBI Taxonomy" id="2676868"/>
    <lineage>
        <taxon>Bacteria</taxon>
        <taxon>Pseudomonadati</taxon>
        <taxon>Bacteroidota</taxon>
        <taxon>Chitinophagia</taxon>
        <taxon>Chitinophagales</taxon>
        <taxon>Chitinophagaceae</taxon>
        <taxon>Phnomibacter</taxon>
    </lineage>
</organism>
<proteinExistence type="predicted"/>
<protein>
    <recommendedName>
        <fullName evidence="3">Glycosyl transferase</fullName>
    </recommendedName>
</protein>
<gene>
    <name evidence="1" type="ORF">GLV81_12195</name>
</gene>
<dbReference type="RefSeq" id="WP_157479112.1">
    <property type="nucleotide sequence ID" value="NZ_CP046566.1"/>
</dbReference>
<reference evidence="1 2" key="1">
    <citation type="submission" date="2019-11" db="EMBL/GenBank/DDBJ databases">
        <authorList>
            <person name="Im W.T."/>
        </authorList>
    </citation>
    <scope>NUCLEOTIDE SEQUENCE [LARGE SCALE GENOMIC DNA]</scope>
    <source>
        <strain evidence="1 2">SB-02</strain>
    </source>
</reference>
<dbReference type="AlphaFoldDB" id="A0A6I6GUG2"/>
<keyword evidence="2" id="KW-1185">Reference proteome</keyword>
<name>A0A6I6GUG2_9BACT</name>
<accession>A0A6I6GUG2</accession>
<evidence type="ECO:0000313" key="1">
    <source>
        <dbReference type="EMBL" id="QGW28759.1"/>
    </source>
</evidence>
<evidence type="ECO:0000313" key="2">
    <source>
        <dbReference type="Proteomes" id="UP000426027"/>
    </source>
</evidence>
<sequence>MKDFLRHIYYLLCRYVFILLPDKHFHILTTYLTFRRFNAPFYDMNLEHPRSFNEKLNYLKMHHQNPLGTLVADKVAVREYVKEKIGEQYLIPVLGVYNTATEIPFEQLPEKFVLKTNHGSGWNVVCTNKQTLDIALTRKKFNRWLGYNAFYLSREYQYKNIPPAILCESFLRYNIEDYKFFCFNGEPAFVQIDIGRFTKHERAYYDINWQKLDFSICYAIAKEEVPKPAQLNEMLEVVRKLSKDFLFARVDLYLHDDRIFFGEITMFPEGAHGPFLNNADDYKVGELLQLPSL</sequence>